<dbReference type="STRING" id="680026.AB733_04390"/>
<feature type="chain" id="PRO_5030009123" evidence="1">
    <location>
        <begin position="22"/>
        <end position="224"/>
    </location>
</feature>
<accession>A0A0J8VD26</accession>
<keyword evidence="1" id="KW-0732">Signal</keyword>
<dbReference type="EMBL" id="PYLZ01000004">
    <property type="protein sequence ID" value="PSW25110.1"/>
    <property type="molecule type" value="Genomic_DNA"/>
</dbReference>
<name>A0A0J8VD26_9GAMM</name>
<organism evidence="2 3">
    <name type="scientific">Photobacterium swingsii</name>
    <dbReference type="NCBI Taxonomy" id="680026"/>
    <lineage>
        <taxon>Bacteria</taxon>
        <taxon>Pseudomonadati</taxon>
        <taxon>Pseudomonadota</taxon>
        <taxon>Gammaproteobacteria</taxon>
        <taxon>Vibrionales</taxon>
        <taxon>Vibrionaceae</taxon>
        <taxon>Photobacterium</taxon>
    </lineage>
</organism>
<evidence type="ECO:0000256" key="1">
    <source>
        <dbReference type="SAM" id="SignalP"/>
    </source>
</evidence>
<evidence type="ECO:0000313" key="2">
    <source>
        <dbReference type="EMBL" id="PSW25110.1"/>
    </source>
</evidence>
<dbReference type="Proteomes" id="UP000240481">
    <property type="component" value="Unassembled WGS sequence"/>
</dbReference>
<dbReference type="RefSeq" id="WP_048897682.1">
    <property type="nucleotide sequence ID" value="NZ_AP024853.1"/>
</dbReference>
<evidence type="ECO:0000313" key="3">
    <source>
        <dbReference type="Proteomes" id="UP000240481"/>
    </source>
</evidence>
<feature type="signal peptide" evidence="1">
    <location>
        <begin position="1"/>
        <end position="21"/>
    </location>
</feature>
<dbReference type="AlphaFoldDB" id="A0A0J8VD26"/>
<sequence length="224" mass="23950">MRKTNIALVVAVVMASPFALADEENTQNANNVDVLVQDSFNKDATYDFDKSKSEYADIDGSGNVNVDKSYTAEYSKSKEINYSGNQDNDLLYMSDIGNDESVVKTDNSDNSHMYYDNSQWDASKAVDIDIDIDHYLAESKLEGDVMGASVTYGGACCSEHGDKGYRGRGGSSEGSDSVVKVEQMNSMNDSFGGASGISIAGQNVGNNSLVQQTTSTNAALVGSQ</sequence>
<protein>
    <submittedName>
        <fullName evidence="2">Uncharacterized protein</fullName>
    </submittedName>
</protein>
<proteinExistence type="predicted"/>
<dbReference type="OrthoDB" id="5815307at2"/>
<reference evidence="2 3" key="1">
    <citation type="submission" date="2018-01" db="EMBL/GenBank/DDBJ databases">
        <title>Whole genome sequencing of Histamine producing bacteria.</title>
        <authorList>
            <person name="Butler K."/>
        </authorList>
    </citation>
    <scope>NUCLEOTIDE SEQUENCE [LARGE SCALE GENOMIC DNA]</scope>
    <source>
        <strain evidence="2 3">DSM 24669</strain>
    </source>
</reference>
<comment type="caution">
    <text evidence="2">The sequence shown here is derived from an EMBL/GenBank/DDBJ whole genome shotgun (WGS) entry which is preliminary data.</text>
</comment>
<keyword evidence="3" id="KW-1185">Reference proteome</keyword>
<gene>
    <name evidence="2" type="ORF">C9I94_09930</name>
</gene>